<evidence type="ECO:0008006" key="2">
    <source>
        <dbReference type="Google" id="ProtNLM"/>
    </source>
</evidence>
<accession>A0A383BF77</accession>
<reference evidence="1" key="1">
    <citation type="submission" date="2018-05" db="EMBL/GenBank/DDBJ databases">
        <authorList>
            <person name="Lanie J.A."/>
            <person name="Ng W.-L."/>
            <person name="Kazmierczak K.M."/>
            <person name="Andrzejewski T.M."/>
            <person name="Davidsen T.M."/>
            <person name="Wayne K.J."/>
            <person name="Tettelin H."/>
            <person name="Glass J.I."/>
            <person name="Rusch D."/>
            <person name="Podicherti R."/>
            <person name="Tsui H.-C.T."/>
            <person name="Winkler M.E."/>
        </authorList>
    </citation>
    <scope>NUCLEOTIDE SEQUENCE</scope>
</reference>
<dbReference type="PROSITE" id="PS51257">
    <property type="entry name" value="PROKAR_LIPOPROTEIN"/>
    <property type="match status" value="1"/>
</dbReference>
<organism evidence="1">
    <name type="scientific">marine metagenome</name>
    <dbReference type="NCBI Taxonomy" id="408172"/>
    <lineage>
        <taxon>unclassified sequences</taxon>
        <taxon>metagenomes</taxon>
        <taxon>ecological metagenomes</taxon>
    </lineage>
</organism>
<proteinExistence type="predicted"/>
<protein>
    <recommendedName>
        <fullName evidence="2">DUF411 domain-containing protein</fullName>
    </recommendedName>
</protein>
<dbReference type="InterPro" id="IPR007332">
    <property type="entry name" value="DUF411"/>
</dbReference>
<dbReference type="AlphaFoldDB" id="A0A383BF77"/>
<dbReference type="SUPFAM" id="SSF52833">
    <property type="entry name" value="Thioredoxin-like"/>
    <property type="match status" value="1"/>
</dbReference>
<evidence type="ECO:0000313" key="1">
    <source>
        <dbReference type="EMBL" id="SVE18471.1"/>
    </source>
</evidence>
<gene>
    <name evidence="1" type="ORF">METZ01_LOCUS471325</name>
</gene>
<name>A0A383BF77_9ZZZZ</name>
<dbReference type="InterPro" id="IPR036249">
    <property type="entry name" value="Thioredoxin-like_sf"/>
</dbReference>
<dbReference type="Pfam" id="PF04214">
    <property type="entry name" value="DUF411"/>
    <property type="match status" value="1"/>
</dbReference>
<dbReference type="EMBL" id="UINC01199850">
    <property type="protein sequence ID" value="SVE18471.1"/>
    <property type="molecule type" value="Genomic_DNA"/>
</dbReference>
<sequence length="166" mass="17744">MRLLSLITGFVILVSGCGEATKAAVDQPLEAQPTQTENDLPTVVVYKTPTCGCCNGWIRHLEDAGFTVDAKNVSDLSLVTMKRELGVTAQMSSCHTALIGDYVVEGHVPADQIKRLLSEEPEIAGITVPGMPIGSPGMEGPSARPYAAYSFDHSGQLRVFAEIDPR</sequence>